<dbReference type="STRING" id="3818.A0A445AND6"/>
<evidence type="ECO:0000256" key="1">
    <source>
        <dbReference type="ARBA" id="ARBA00004906"/>
    </source>
</evidence>
<dbReference type="SMART" id="SM00512">
    <property type="entry name" value="Skp1"/>
    <property type="match status" value="1"/>
</dbReference>
<evidence type="ECO:0000259" key="6">
    <source>
        <dbReference type="Pfam" id="PF03931"/>
    </source>
</evidence>
<evidence type="ECO:0000313" key="7">
    <source>
        <dbReference type="EMBL" id="RYR27957.1"/>
    </source>
</evidence>
<feature type="region of interest" description="Disordered" evidence="4">
    <location>
        <begin position="1"/>
        <end position="21"/>
    </location>
</feature>
<evidence type="ECO:0000256" key="4">
    <source>
        <dbReference type="SAM" id="MobiDB-lite"/>
    </source>
</evidence>
<dbReference type="InterPro" id="IPR011333">
    <property type="entry name" value="SKP1/BTB/POZ_sf"/>
</dbReference>
<proteinExistence type="inferred from homology"/>
<dbReference type="SUPFAM" id="SSF54695">
    <property type="entry name" value="POZ domain"/>
    <property type="match status" value="1"/>
</dbReference>
<dbReference type="EMBL" id="SDMP01000011">
    <property type="protein sequence ID" value="RYR27957.1"/>
    <property type="molecule type" value="Genomic_DNA"/>
</dbReference>
<gene>
    <name evidence="7" type="ORF">Ahy_B01g052024</name>
</gene>
<comment type="pathway">
    <text evidence="1">Protein modification; protein ubiquitination.</text>
</comment>
<evidence type="ECO:0000256" key="2">
    <source>
        <dbReference type="ARBA" id="ARBA00009993"/>
    </source>
</evidence>
<evidence type="ECO:0000259" key="5">
    <source>
        <dbReference type="Pfam" id="PF01466"/>
    </source>
</evidence>
<dbReference type="InterPro" id="IPR001232">
    <property type="entry name" value="SKP1-like"/>
</dbReference>
<dbReference type="InterPro" id="IPR016072">
    <property type="entry name" value="Skp1_comp_dimer"/>
</dbReference>
<dbReference type="AlphaFoldDB" id="A0A445AND6"/>
<feature type="domain" description="SKP1 component POZ" evidence="6">
    <location>
        <begin position="118"/>
        <end position="181"/>
    </location>
</feature>
<evidence type="ECO:0008006" key="9">
    <source>
        <dbReference type="Google" id="ProtNLM"/>
    </source>
</evidence>
<sequence length="268" mass="30861">MGMLESGQCKNKATRTIGKGKSSILHSKRVRLCIQHSVLGLLGMTQNVSQRPKHFPSQTTLQRKRRRLPIPNLTPTLKCPQASTALLGVFFSPLSPRRSSSCLEPRRQLPWLMGSPLKKIMLCSSEKEIFSVEEQVMVQHSVIINNMIEDGSFNHEESKIPLDCVDSKTLKKIIDYCTHHTHHRNDNQKDLEAWDAQFLNVDSNSLYDLLMAANYLEIRNLLDLIYGTIKNMIKGKKIDEIRRILNIKDHGFTPEEEEQNRKEYPHLY</sequence>
<evidence type="ECO:0000313" key="8">
    <source>
        <dbReference type="Proteomes" id="UP000289738"/>
    </source>
</evidence>
<dbReference type="GO" id="GO:0009867">
    <property type="term" value="P:jasmonic acid mediated signaling pathway"/>
    <property type="evidence" value="ECO:0007669"/>
    <property type="project" value="UniProtKB-ARBA"/>
</dbReference>
<dbReference type="Proteomes" id="UP000289738">
    <property type="component" value="Chromosome B01"/>
</dbReference>
<name>A0A445AND6_ARAHY</name>
<dbReference type="InterPro" id="IPR016897">
    <property type="entry name" value="SKP1"/>
</dbReference>
<dbReference type="Pfam" id="PF03931">
    <property type="entry name" value="Skp1_POZ"/>
    <property type="match status" value="1"/>
</dbReference>
<keyword evidence="3" id="KW-0833">Ubl conjugation pathway</keyword>
<accession>A0A445AND6</accession>
<comment type="caution">
    <text evidence="7">The sequence shown here is derived from an EMBL/GenBank/DDBJ whole genome shotgun (WGS) entry which is preliminary data.</text>
</comment>
<reference evidence="7 8" key="1">
    <citation type="submission" date="2019-01" db="EMBL/GenBank/DDBJ databases">
        <title>Sequencing of cultivated peanut Arachis hypogaea provides insights into genome evolution and oil improvement.</title>
        <authorList>
            <person name="Chen X."/>
        </authorList>
    </citation>
    <scope>NUCLEOTIDE SEQUENCE [LARGE SCALE GENOMIC DNA]</scope>
    <source>
        <strain evidence="8">cv. Fuhuasheng</strain>
        <tissue evidence="7">Leaves</tissue>
    </source>
</reference>
<dbReference type="UniPathway" id="UPA00143"/>
<dbReference type="CDD" id="cd18322">
    <property type="entry name" value="BTB_POZ_SKP1"/>
    <property type="match status" value="1"/>
</dbReference>
<dbReference type="GO" id="GO:0016567">
    <property type="term" value="P:protein ubiquitination"/>
    <property type="evidence" value="ECO:0007669"/>
    <property type="project" value="UniProtKB-UniPathway"/>
</dbReference>
<dbReference type="SUPFAM" id="SSF81382">
    <property type="entry name" value="Skp1 dimerisation domain-like"/>
    <property type="match status" value="1"/>
</dbReference>
<protein>
    <recommendedName>
        <fullName evidence="9">SKP1-like protein 11</fullName>
    </recommendedName>
</protein>
<keyword evidence="8" id="KW-1185">Reference proteome</keyword>
<comment type="similarity">
    <text evidence="2">Belongs to the SKP1 family.</text>
</comment>
<dbReference type="GO" id="GO:0006511">
    <property type="term" value="P:ubiquitin-dependent protein catabolic process"/>
    <property type="evidence" value="ECO:0007669"/>
    <property type="project" value="InterPro"/>
</dbReference>
<dbReference type="PANTHER" id="PTHR11165">
    <property type="entry name" value="SKP1"/>
    <property type="match status" value="1"/>
</dbReference>
<feature type="domain" description="SKP1 component dimerisation" evidence="5">
    <location>
        <begin position="220"/>
        <end position="265"/>
    </location>
</feature>
<dbReference type="InterPro" id="IPR036296">
    <property type="entry name" value="SKP1-like_dim_sf"/>
</dbReference>
<dbReference type="Pfam" id="PF01466">
    <property type="entry name" value="Skp1"/>
    <property type="match status" value="1"/>
</dbReference>
<evidence type="ECO:0000256" key="3">
    <source>
        <dbReference type="ARBA" id="ARBA00022786"/>
    </source>
</evidence>
<dbReference type="Gene3D" id="3.30.710.10">
    <property type="entry name" value="Potassium Channel Kv1.1, Chain A"/>
    <property type="match status" value="1"/>
</dbReference>
<dbReference type="InterPro" id="IPR016073">
    <property type="entry name" value="Skp1_comp_POZ"/>
</dbReference>
<organism evidence="7 8">
    <name type="scientific">Arachis hypogaea</name>
    <name type="common">Peanut</name>
    <dbReference type="NCBI Taxonomy" id="3818"/>
    <lineage>
        <taxon>Eukaryota</taxon>
        <taxon>Viridiplantae</taxon>
        <taxon>Streptophyta</taxon>
        <taxon>Embryophyta</taxon>
        <taxon>Tracheophyta</taxon>
        <taxon>Spermatophyta</taxon>
        <taxon>Magnoliopsida</taxon>
        <taxon>eudicotyledons</taxon>
        <taxon>Gunneridae</taxon>
        <taxon>Pentapetalae</taxon>
        <taxon>rosids</taxon>
        <taxon>fabids</taxon>
        <taxon>Fabales</taxon>
        <taxon>Fabaceae</taxon>
        <taxon>Papilionoideae</taxon>
        <taxon>50 kb inversion clade</taxon>
        <taxon>dalbergioids sensu lato</taxon>
        <taxon>Dalbergieae</taxon>
        <taxon>Pterocarpus clade</taxon>
        <taxon>Arachis</taxon>
    </lineage>
</organism>